<proteinExistence type="predicted"/>
<protein>
    <recommendedName>
        <fullName evidence="4">RRM domain-containing protein</fullName>
    </recommendedName>
</protein>
<evidence type="ECO:0000313" key="2">
    <source>
        <dbReference type="EMBL" id="GFU19615.1"/>
    </source>
</evidence>
<evidence type="ECO:0000313" key="3">
    <source>
        <dbReference type="Proteomes" id="UP000887013"/>
    </source>
</evidence>
<comment type="caution">
    <text evidence="2">The sequence shown here is derived from an EMBL/GenBank/DDBJ whole genome shotgun (WGS) entry which is preliminary data.</text>
</comment>
<gene>
    <name evidence="2" type="primary">AVEN_27341_1</name>
    <name evidence="2" type="ORF">NPIL_587891</name>
</gene>
<organism evidence="2 3">
    <name type="scientific">Nephila pilipes</name>
    <name type="common">Giant wood spider</name>
    <name type="synonym">Nephila maculata</name>
    <dbReference type="NCBI Taxonomy" id="299642"/>
    <lineage>
        <taxon>Eukaryota</taxon>
        <taxon>Metazoa</taxon>
        <taxon>Ecdysozoa</taxon>
        <taxon>Arthropoda</taxon>
        <taxon>Chelicerata</taxon>
        <taxon>Arachnida</taxon>
        <taxon>Araneae</taxon>
        <taxon>Araneomorphae</taxon>
        <taxon>Entelegynae</taxon>
        <taxon>Araneoidea</taxon>
        <taxon>Nephilidae</taxon>
        <taxon>Nephila</taxon>
    </lineage>
</organism>
<feature type="region of interest" description="Disordered" evidence="1">
    <location>
        <begin position="1"/>
        <end position="23"/>
    </location>
</feature>
<keyword evidence="3" id="KW-1185">Reference proteome</keyword>
<dbReference type="OrthoDB" id="6434710at2759"/>
<dbReference type="Proteomes" id="UP000887013">
    <property type="component" value="Unassembled WGS sequence"/>
</dbReference>
<evidence type="ECO:0000256" key="1">
    <source>
        <dbReference type="SAM" id="MobiDB-lite"/>
    </source>
</evidence>
<dbReference type="EMBL" id="BMAW01127075">
    <property type="protein sequence ID" value="GFU19615.1"/>
    <property type="molecule type" value="Genomic_DNA"/>
</dbReference>
<evidence type="ECO:0008006" key="4">
    <source>
        <dbReference type="Google" id="ProtNLM"/>
    </source>
</evidence>
<sequence length="530" mass="60608">MMFGDSLEVDVNNGASTSADPLPLNPDINRSKIWIPAQVLPNRQETMNLNKNVPTALQTLKQPEVKDRFSVYSDGESDSDPLPPAYLEFQRFLMKNGPSIRESLKNRKSDTIPENCEMKMLNFDKMLKVMNDAEASGVTGMINLGTISDYHEDEHSEKVEISEISEDQLKSEECLDEHDNSSVSVTDSLNEIYISDEEQNKSLFDVEVKKSNEPLHCETVAFDSNCLKGNKYSNGETLNKSHVQVKEHPTENPKIVFDELKNKAISKEIVVTDNKSEQKSLCGEKDEALNALAQKIEEYTIAYQRPTLEKQISKSKTSKEKKMKKKGKRILPITSLFQDDDKSRFEKPEVDEFYQNLICRGICKPAEQLANMTEFPFEQTNLFPCTVEERMTEANCTVEERMTEANCTVEERMTETNCTQNLKIDSKPNFTNEMDVDKTEGIKSEIWKRGSTETIVIENIPKDVTREDIENIVLRYGELKKLSIEPHGKFLRAKLKMDFICDSDWIIDCLDGNQPFGVFEEKLKCYKLTE</sequence>
<accession>A0A8X6QL90</accession>
<dbReference type="AlphaFoldDB" id="A0A8X6QL90"/>
<name>A0A8X6QL90_NEPPI</name>
<reference evidence="2" key="1">
    <citation type="submission" date="2020-08" db="EMBL/GenBank/DDBJ databases">
        <title>Multicomponent nature underlies the extraordinary mechanical properties of spider dragline silk.</title>
        <authorList>
            <person name="Kono N."/>
            <person name="Nakamura H."/>
            <person name="Mori M."/>
            <person name="Yoshida Y."/>
            <person name="Ohtoshi R."/>
            <person name="Malay A.D."/>
            <person name="Moran D.A.P."/>
            <person name="Tomita M."/>
            <person name="Numata K."/>
            <person name="Arakawa K."/>
        </authorList>
    </citation>
    <scope>NUCLEOTIDE SEQUENCE</scope>
</reference>